<dbReference type="OrthoDB" id="66620at2759"/>
<evidence type="ECO:0000313" key="10">
    <source>
        <dbReference type="EMBL" id="TPX78472.1"/>
    </source>
</evidence>
<dbReference type="Proteomes" id="UP000320333">
    <property type="component" value="Unassembled WGS sequence"/>
</dbReference>
<dbReference type="InterPro" id="IPR003593">
    <property type="entry name" value="AAA+_ATPase"/>
</dbReference>
<dbReference type="FunFam" id="3.40.50.300:FF:000367">
    <property type="entry name" value="ABC transporter G family member 24"/>
    <property type="match status" value="1"/>
</dbReference>
<protein>
    <recommendedName>
        <fullName evidence="9">ABC transporter domain-containing protein</fullName>
    </recommendedName>
</protein>
<feature type="transmembrane region" description="Helical" evidence="8">
    <location>
        <begin position="878"/>
        <end position="900"/>
    </location>
</feature>
<reference evidence="10 11" key="1">
    <citation type="journal article" date="2019" name="Sci. Rep.">
        <title>Comparative genomics of chytrid fungi reveal insights into the obligate biotrophic and pathogenic lifestyle of Synchytrium endobioticum.</title>
        <authorList>
            <person name="van de Vossenberg B.T.L.H."/>
            <person name="Warris S."/>
            <person name="Nguyen H.D.T."/>
            <person name="van Gent-Pelzer M.P.E."/>
            <person name="Joly D.L."/>
            <person name="van de Geest H.C."/>
            <person name="Bonants P.J.M."/>
            <person name="Smith D.S."/>
            <person name="Levesque C.A."/>
            <person name="van der Lee T.A.J."/>
        </authorList>
    </citation>
    <scope>NUCLEOTIDE SEQUENCE [LARGE SCALE GENOMIC DNA]</scope>
    <source>
        <strain evidence="10 11">CBS 675.73</strain>
    </source>
</reference>
<feature type="transmembrane region" description="Helical" evidence="8">
    <location>
        <begin position="775"/>
        <end position="794"/>
    </location>
</feature>
<comment type="caution">
    <text evidence="10">The sequence shown here is derived from an EMBL/GenBank/DDBJ whole genome shotgun (WGS) entry which is preliminary data.</text>
</comment>
<dbReference type="InterPro" id="IPR050352">
    <property type="entry name" value="ABCG_transporters"/>
</dbReference>
<evidence type="ECO:0000256" key="2">
    <source>
        <dbReference type="ARBA" id="ARBA00022448"/>
    </source>
</evidence>
<keyword evidence="5" id="KW-0067">ATP-binding</keyword>
<evidence type="ECO:0000256" key="7">
    <source>
        <dbReference type="ARBA" id="ARBA00023136"/>
    </source>
</evidence>
<dbReference type="Gene3D" id="3.40.50.300">
    <property type="entry name" value="P-loop containing nucleotide triphosphate hydrolases"/>
    <property type="match status" value="1"/>
</dbReference>
<evidence type="ECO:0000256" key="4">
    <source>
        <dbReference type="ARBA" id="ARBA00022741"/>
    </source>
</evidence>
<keyword evidence="11" id="KW-1185">Reference proteome</keyword>
<dbReference type="STRING" id="246404.A0A507FQC8"/>
<dbReference type="Pfam" id="PF00005">
    <property type="entry name" value="ABC_tran"/>
    <property type="match status" value="1"/>
</dbReference>
<evidence type="ECO:0000256" key="1">
    <source>
        <dbReference type="ARBA" id="ARBA00004141"/>
    </source>
</evidence>
<proteinExistence type="predicted"/>
<evidence type="ECO:0000256" key="3">
    <source>
        <dbReference type="ARBA" id="ARBA00022692"/>
    </source>
</evidence>
<keyword evidence="7 8" id="KW-0472">Membrane</keyword>
<dbReference type="GO" id="GO:0140359">
    <property type="term" value="F:ABC-type transporter activity"/>
    <property type="evidence" value="ECO:0007669"/>
    <property type="project" value="InterPro"/>
</dbReference>
<dbReference type="AlphaFoldDB" id="A0A507FQC8"/>
<feature type="domain" description="ABC transporter" evidence="9">
    <location>
        <begin position="290"/>
        <end position="528"/>
    </location>
</feature>
<dbReference type="GO" id="GO:0005524">
    <property type="term" value="F:ATP binding"/>
    <property type="evidence" value="ECO:0007669"/>
    <property type="project" value="UniProtKB-KW"/>
</dbReference>
<dbReference type="InterPro" id="IPR003439">
    <property type="entry name" value="ABC_transporter-like_ATP-bd"/>
</dbReference>
<dbReference type="GO" id="GO:0016887">
    <property type="term" value="F:ATP hydrolysis activity"/>
    <property type="evidence" value="ECO:0007669"/>
    <property type="project" value="InterPro"/>
</dbReference>
<dbReference type="PANTHER" id="PTHR48041">
    <property type="entry name" value="ABC TRANSPORTER G FAMILY MEMBER 28"/>
    <property type="match status" value="1"/>
</dbReference>
<evidence type="ECO:0000256" key="5">
    <source>
        <dbReference type="ARBA" id="ARBA00022840"/>
    </source>
</evidence>
<keyword evidence="3 8" id="KW-0812">Transmembrane</keyword>
<evidence type="ECO:0000256" key="6">
    <source>
        <dbReference type="ARBA" id="ARBA00022989"/>
    </source>
</evidence>
<dbReference type="PROSITE" id="PS00211">
    <property type="entry name" value="ABC_TRANSPORTER_1"/>
    <property type="match status" value="1"/>
</dbReference>
<evidence type="ECO:0000256" key="8">
    <source>
        <dbReference type="SAM" id="Phobius"/>
    </source>
</evidence>
<feature type="transmembrane region" description="Helical" evidence="8">
    <location>
        <begin position="801"/>
        <end position="819"/>
    </location>
</feature>
<keyword evidence="4" id="KW-0547">Nucleotide-binding</keyword>
<evidence type="ECO:0000259" key="9">
    <source>
        <dbReference type="PROSITE" id="PS50893"/>
    </source>
</evidence>
<organism evidence="10 11">
    <name type="scientific">Chytriomyces confervae</name>
    <dbReference type="NCBI Taxonomy" id="246404"/>
    <lineage>
        <taxon>Eukaryota</taxon>
        <taxon>Fungi</taxon>
        <taxon>Fungi incertae sedis</taxon>
        <taxon>Chytridiomycota</taxon>
        <taxon>Chytridiomycota incertae sedis</taxon>
        <taxon>Chytridiomycetes</taxon>
        <taxon>Chytridiales</taxon>
        <taxon>Chytriomycetaceae</taxon>
        <taxon>Chytriomyces</taxon>
    </lineage>
</organism>
<sequence length="905" mass="99119">MAYAIQDVVHNPFDGPNSKEIGWVIPGPDELPALGMQNGSGYGCFVAPTLRVGLPFIPEDVGRANASLVECPTGFFCPYIDSLDSNKFPAFCPPTTECAINRLFGVRCLPQGRYEPMLCWPGFYCPDPRVMLTCPSGHYCVSGTAEPVKCRMFSYCPEGTVSESNYGFIILTLGIDLVLALAICALKIRDNKLAISVPKLNRTPEEQQQQSESLQIEALESTADQISSTETLRKISQSSSPSSSLCFQGYDSSAQESLRSWSPISMTVQKEMLPLVNLFDAELMRESLNIRFNRLGYKPNGNNTLLHEMSGEFRSGRSVAIIGPSGAGKTTFLHTLMGKIKRTSGSISINGSASELGNLRKLIGFVSQDDIMPKDLTVREAISFSARARLPETYSNHDIDEIVNSILFALSLQNVQHSLLGDEFTRGISGGERKRVNIGLELAAAPLVLFLDEPTSGIDSTSALGIMQLLSLLCKRGLLVISIIHQPSKEIFDAFDDVLMIGKGGKLCFSGPTSEVKPYFEGFGFSFNGVDNTANVLMDILSDCGLMYDLSPSLSTEAIAEHWASLQTTSSQEKSEKVVDDRIMSGCLNSQTEIQIVHDMPLTLDTCTPKNVTAHPALLQMTKTRGAKFSRIVCISFLRSMKQQYRSWQSLLMECGTALGAGGMIGFACKADEAFHGILVAPFAQLSCPSNDYLLSLYGTLLGLAIAMTAGPAGVRLFFSDKAVYWRERSSGINPLAYFIGKTISSIFRIFLAALHLTALYVYLTKPTFELQLQYALIFSNYFAIYGMSMAVSMTVRQESAHLLAVVLGLFLALLNGSAPRLSDARKWGIEFLFSLSPNRWATEAQYCASLEIYKGRYITDVAADLFGYESNQSLTNIGIILSLGVMFRVLAFALMTLLFRSKQT</sequence>
<dbReference type="InterPro" id="IPR043926">
    <property type="entry name" value="ABCG_dom"/>
</dbReference>
<dbReference type="Pfam" id="PF19055">
    <property type="entry name" value="ABC2_membrane_7"/>
    <property type="match status" value="2"/>
</dbReference>
<dbReference type="InterPro" id="IPR017871">
    <property type="entry name" value="ABC_transporter-like_CS"/>
</dbReference>
<feature type="transmembrane region" description="Helical" evidence="8">
    <location>
        <begin position="695"/>
        <end position="719"/>
    </location>
</feature>
<dbReference type="SMART" id="SM00382">
    <property type="entry name" value="AAA"/>
    <property type="match status" value="1"/>
</dbReference>
<name>A0A507FQC8_9FUNG</name>
<accession>A0A507FQC8</accession>
<dbReference type="SUPFAM" id="SSF52540">
    <property type="entry name" value="P-loop containing nucleoside triphosphate hydrolases"/>
    <property type="match status" value="1"/>
</dbReference>
<gene>
    <name evidence="10" type="ORF">CcCBS67573_g00205</name>
</gene>
<dbReference type="GO" id="GO:0016020">
    <property type="term" value="C:membrane"/>
    <property type="evidence" value="ECO:0007669"/>
    <property type="project" value="UniProtKB-SubCell"/>
</dbReference>
<dbReference type="InterPro" id="IPR027417">
    <property type="entry name" value="P-loop_NTPase"/>
</dbReference>
<dbReference type="EMBL" id="QEAP01000003">
    <property type="protein sequence ID" value="TPX78472.1"/>
    <property type="molecule type" value="Genomic_DNA"/>
</dbReference>
<keyword evidence="6 8" id="KW-1133">Transmembrane helix</keyword>
<keyword evidence="2" id="KW-0813">Transport</keyword>
<dbReference type="PANTHER" id="PTHR48041:SF91">
    <property type="entry name" value="ABC TRANSPORTER G FAMILY MEMBER 28"/>
    <property type="match status" value="1"/>
</dbReference>
<evidence type="ECO:0000313" key="11">
    <source>
        <dbReference type="Proteomes" id="UP000320333"/>
    </source>
</evidence>
<dbReference type="PROSITE" id="PS50893">
    <property type="entry name" value="ABC_TRANSPORTER_2"/>
    <property type="match status" value="1"/>
</dbReference>
<comment type="subcellular location">
    <subcellularLocation>
        <location evidence="1">Membrane</location>
        <topology evidence="1">Multi-pass membrane protein</topology>
    </subcellularLocation>
</comment>
<feature type="transmembrane region" description="Helical" evidence="8">
    <location>
        <begin position="739"/>
        <end position="763"/>
    </location>
</feature>